<organism evidence="1 2">
    <name type="scientific">Paspalum notatum var. saurae</name>
    <dbReference type="NCBI Taxonomy" id="547442"/>
    <lineage>
        <taxon>Eukaryota</taxon>
        <taxon>Viridiplantae</taxon>
        <taxon>Streptophyta</taxon>
        <taxon>Embryophyta</taxon>
        <taxon>Tracheophyta</taxon>
        <taxon>Spermatophyta</taxon>
        <taxon>Magnoliopsida</taxon>
        <taxon>Liliopsida</taxon>
        <taxon>Poales</taxon>
        <taxon>Poaceae</taxon>
        <taxon>PACMAD clade</taxon>
        <taxon>Panicoideae</taxon>
        <taxon>Andropogonodae</taxon>
        <taxon>Paspaleae</taxon>
        <taxon>Paspalinae</taxon>
        <taxon>Paspalum</taxon>
    </lineage>
</organism>
<dbReference type="EMBL" id="CP144754">
    <property type="protein sequence ID" value="WVZ96198.1"/>
    <property type="molecule type" value="Genomic_DNA"/>
</dbReference>
<proteinExistence type="predicted"/>
<dbReference type="Proteomes" id="UP001341281">
    <property type="component" value="Chromosome 10"/>
</dbReference>
<sequence length="65" mass="7241">MAREEPVRFCRCADWGIVGLQVTAYELVEFGFDGVSWLLTSGSVVLWENNTAKNDLPPKPGGAWR</sequence>
<reference evidence="1 2" key="1">
    <citation type="submission" date="2024-02" db="EMBL/GenBank/DDBJ databases">
        <title>High-quality chromosome-scale genome assembly of Pensacola bahiagrass (Paspalum notatum Flugge var. saurae).</title>
        <authorList>
            <person name="Vega J.M."/>
            <person name="Podio M."/>
            <person name="Orjuela J."/>
            <person name="Siena L.A."/>
            <person name="Pessino S.C."/>
            <person name="Combes M.C."/>
            <person name="Mariac C."/>
            <person name="Albertini E."/>
            <person name="Pupilli F."/>
            <person name="Ortiz J.P.A."/>
            <person name="Leblanc O."/>
        </authorList>
    </citation>
    <scope>NUCLEOTIDE SEQUENCE [LARGE SCALE GENOMIC DNA]</scope>
    <source>
        <strain evidence="1">R1</strain>
        <tissue evidence="1">Leaf</tissue>
    </source>
</reference>
<gene>
    <name evidence="1" type="ORF">U9M48_041865</name>
</gene>
<name>A0AAQ3UPF4_PASNO</name>
<dbReference type="AlphaFoldDB" id="A0AAQ3UPF4"/>
<evidence type="ECO:0000313" key="2">
    <source>
        <dbReference type="Proteomes" id="UP001341281"/>
    </source>
</evidence>
<keyword evidence="2" id="KW-1185">Reference proteome</keyword>
<accession>A0AAQ3UPF4</accession>
<protein>
    <submittedName>
        <fullName evidence="1">Uncharacterized protein</fullName>
    </submittedName>
</protein>
<evidence type="ECO:0000313" key="1">
    <source>
        <dbReference type="EMBL" id="WVZ96198.1"/>
    </source>
</evidence>